<name>A0AC60PVG4_IXOPE</name>
<accession>A0AC60PVG4</accession>
<dbReference type="EMBL" id="JABSTQ010009873">
    <property type="protein sequence ID" value="KAG0425233.1"/>
    <property type="molecule type" value="Genomic_DNA"/>
</dbReference>
<gene>
    <name evidence="1" type="ORF">HPB47_027590</name>
</gene>
<dbReference type="Proteomes" id="UP000805193">
    <property type="component" value="Unassembled WGS sequence"/>
</dbReference>
<reference evidence="1 2" key="1">
    <citation type="journal article" date="2020" name="Cell">
        <title>Large-Scale Comparative Analyses of Tick Genomes Elucidate Their Genetic Diversity and Vector Capacities.</title>
        <authorList>
            <consortium name="Tick Genome and Microbiome Consortium (TIGMIC)"/>
            <person name="Jia N."/>
            <person name="Wang J."/>
            <person name="Shi W."/>
            <person name="Du L."/>
            <person name="Sun Y."/>
            <person name="Zhan W."/>
            <person name="Jiang J.F."/>
            <person name="Wang Q."/>
            <person name="Zhang B."/>
            <person name="Ji P."/>
            <person name="Bell-Sakyi L."/>
            <person name="Cui X.M."/>
            <person name="Yuan T.T."/>
            <person name="Jiang B.G."/>
            <person name="Yang W.F."/>
            <person name="Lam T.T."/>
            <person name="Chang Q.C."/>
            <person name="Ding S.J."/>
            <person name="Wang X.J."/>
            <person name="Zhu J.G."/>
            <person name="Ruan X.D."/>
            <person name="Zhao L."/>
            <person name="Wei J.T."/>
            <person name="Ye R.Z."/>
            <person name="Que T.C."/>
            <person name="Du C.H."/>
            <person name="Zhou Y.H."/>
            <person name="Cheng J.X."/>
            <person name="Dai P.F."/>
            <person name="Guo W.B."/>
            <person name="Han X.H."/>
            <person name="Huang E.J."/>
            <person name="Li L.F."/>
            <person name="Wei W."/>
            <person name="Gao Y.C."/>
            <person name="Liu J.Z."/>
            <person name="Shao H.Z."/>
            <person name="Wang X."/>
            <person name="Wang C.C."/>
            <person name="Yang T.C."/>
            <person name="Huo Q.B."/>
            <person name="Li W."/>
            <person name="Chen H.Y."/>
            <person name="Chen S.E."/>
            <person name="Zhou L.G."/>
            <person name="Ni X.B."/>
            <person name="Tian J.H."/>
            <person name="Sheng Y."/>
            <person name="Liu T."/>
            <person name="Pan Y.S."/>
            <person name="Xia L.Y."/>
            <person name="Li J."/>
            <person name="Zhao F."/>
            <person name="Cao W.C."/>
        </authorList>
    </citation>
    <scope>NUCLEOTIDE SEQUENCE [LARGE SCALE GENOMIC DNA]</scope>
    <source>
        <strain evidence="1">Iper-2018</strain>
    </source>
</reference>
<comment type="caution">
    <text evidence="1">The sequence shown here is derived from an EMBL/GenBank/DDBJ whole genome shotgun (WGS) entry which is preliminary data.</text>
</comment>
<evidence type="ECO:0000313" key="2">
    <source>
        <dbReference type="Proteomes" id="UP000805193"/>
    </source>
</evidence>
<sequence>MVGHTAATTPAVGKQRRMYMAVKVLIVLVVITVNVLIYLTTHSTSYVVDRNIVRASRTNPRLSAVDISKDLSQG</sequence>
<proteinExistence type="predicted"/>
<evidence type="ECO:0000313" key="1">
    <source>
        <dbReference type="EMBL" id="KAG0425233.1"/>
    </source>
</evidence>
<protein>
    <submittedName>
        <fullName evidence="1">Uncharacterized protein</fullName>
    </submittedName>
</protein>
<organism evidence="1 2">
    <name type="scientific">Ixodes persulcatus</name>
    <name type="common">Taiga tick</name>
    <dbReference type="NCBI Taxonomy" id="34615"/>
    <lineage>
        <taxon>Eukaryota</taxon>
        <taxon>Metazoa</taxon>
        <taxon>Ecdysozoa</taxon>
        <taxon>Arthropoda</taxon>
        <taxon>Chelicerata</taxon>
        <taxon>Arachnida</taxon>
        <taxon>Acari</taxon>
        <taxon>Parasitiformes</taxon>
        <taxon>Ixodida</taxon>
        <taxon>Ixodoidea</taxon>
        <taxon>Ixodidae</taxon>
        <taxon>Ixodinae</taxon>
        <taxon>Ixodes</taxon>
    </lineage>
</organism>
<keyword evidence="2" id="KW-1185">Reference proteome</keyword>